<proteinExistence type="predicted"/>
<protein>
    <submittedName>
        <fullName evidence="3">Homeotic protein spalt-major</fullName>
    </submittedName>
</protein>
<keyword evidence="2" id="KW-1185">Reference proteome</keyword>
<evidence type="ECO:0000313" key="3">
    <source>
        <dbReference type="WBParaSite" id="GPLIN_001629400"/>
    </source>
</evidence>
<evidence type="ECO:0000313" key="2">
    <source>
        <dbReference type="Proteomes" id="UP000050741"/>
    </source>
</evidence>
<evidence type="ECO:0000256" key="1">
    <source>
        <dbReference type="SAM" id="MobiDB-lite"/>
    </source>
</evidence>
<reference evidence="2" key="1">
    <citation type="submission" date="2013-12" db="EMBL/GenBank/DDBJ databases">
        <authorList>
            <person name="Aslett M."/>
        </authorList>
    </citation>
    <scope>NUCLEOTIDE SEQUENCE [LARGE SCALE GENOMIC DNA]</scope>
    <source>
        <strain evidence="2">Lindley</strain>
    </source>
</reference>
<accession>A0A183CTT6</accession>
<reference evidence="3" key="3">
    <citation type="submission" date="2016-06" db="UniProtKB">
        <authorList>
            <consortium name="WormBaseParasite"/>
        </authorList>
    </citation>
    <scope>IDENTIFICATION</scope>
</reference>
<feature type="region of interest" description="Disordered" evidence="1">
    <location>
        <begin position="61"/>
        <end position="81"/>
    </location>
</feature>
<dbReference type="AlphaFoldDB" id="A0A183CTT6"/>
<name>A0A183CTT6_GLOPA</name>
<dbReference type="Proteomes" id="UP000050741">
    <property type="component" value="Unassembled WGS sequence"/>
</dbReference>
<dbReference type="WBParaSite" id="GPLIN_001629400">
    <property type="protein sequence ID" value="GPLIN_001629400"/>
    <property type="gene ID" value="GPLIN_001629400"/>
</dbReference>
<reference evidence="2" key="2">
    <citation type="submission" date="2014-05" db="EMBL/GenBank/DDBJ databases">
        <title>The genome and life-stage specific transcriptomes of Globodera pallida elucidate key aspects of plant parasitism by a cyst nematode.</title>
        <authorList>
            <person name="Cotton J.A."/>
            <person name="Lilley C.J."/>
            <person name="Jones L.M."/>
            <person name="Kikuchi T."/>
            <person name="Reid A.J."/>
            <person name="Thorpe P."/>
            <person name="Tsai I.J."/>
            <person name="Beasley H."/>
            <person name="Blok V."/>
            <person name="Cock P.J.A."/>
            <person name="Van den Akker S.E."/>
            <person name="Holroyd N."/>
            <person name="Hunt M."/>
            <person name="Mantelin S."/>
            <person name="Naghra H."/>
            <person name="Pain A."/>
            <person name="Palomares-Rius J.E."/>
            <person name="Zarowiecki M."/>
            <person name="Berriman M."/>
            <person name="Jones J.T."/>
            <person name="Urwin P.E."/>
        </authorList>
    </citation>
    <scope>NUCLEOTIDE SEQUENCE [LARGE SCALE GENOMIC DNA]</scope>
    <source>
        <strain evidence="2">Lindley</strain>
    </source>
</reference>
<organism evidence="2 3">
    <name type="scientific">Globodera pallida</name>
    <name type="common">Potato cyst nematode worm</name>
    <name type="synonym">Heterodera pallida</name>
    <dbReference type="NCBI Taxonomy" id="36090"/>
    <lineage>
        <taxon>Eukaryota</taxon>
        <taxon>Metazoa</taxon>
        <taxon>Ecdysozoa</taxon>
        <taxon>Nematoda</taxon>
        <taxon>Chromadorea</taxon>
        <taxon>Rhabditida</taxon>
        <taxon>Tylenchina</taxon>
        <taxon>Tylenchomorpha</taxon>
        <taxon>Tylenchoidea</taxon>
        <taxon>Heteroderidae</taxon>
        <taxon>Heteroderinae</taxon>
        <taxon>Globodera</taxon>
    </lineage>
</organism>
<sequence length="161" mass="17571">LEQLEQQQQLQAIRALLDVHAQHQQQRHHHHHQPQLFLPSSVLVSSAQAIRSLPQPQPLYISDAATAVPPPTVPSSPVQQQQHQLIQQLLQLKLPPPPPHSVVVDQQPPPPSLAVPSSLSLLQQLLHQIGTDGGANPPEEAKLSEAIAAALSAHQQHVLMH</sequence>